<comment type="similarity">
    <text evidence="3">Belongs to the 3-hydroxybenzoate 6-hydroxylase family.</text>
</comment>
<keyword evidence="1" id="KW-0560">Oxidoreductase</keyword>
<evidence type="ECO:0000313" key="6">
    <source>
        <dbReference type="EMBL" id="KAJ6826156.1"/>
    </source>
</evidence>
<dbReference type="PANTHER" id="PTHR45934">
    <property type="entry name" value="FAD/NAD(P)-BINDING OXIDOREDUCTASE FAMILY PROTEIN"/>
    <property type="match status" value="1"/>
</dbReference>
<dbReference type="InterPro" id="IPR036188">
    <property type="entry name" value="FAD/NAD-bd_sf"/>
</dbReference>
<dbReference type="Pfam" id="PF01494">
    <property type="entry name" value="FAD_binding_3"/>
    <property type="match status" value="1"/>
</dbReference>
<evidence type="ECO:0000313" key="5">
    <source>
        <dbReference type="EMBL" id="KAJ6820124.1"/>
    </source>
</evidence>
<accession>A0AAX6HPY4</accession>
<evidence type="ECO:0000313" key="7">
    <source>
        <dbReference type="EMBL" id="KAJ6842878.1"/>
    </source>
</evidence>
<dbReference type="GO" id="GO:0004497">
    <property type="term" value="F:monooxygenase activity"/>
    <property type="evidence" value="ECO:0007669"/>
    <property type="project" value="UniProtKB-KW"/>
</dbReference>
<evidence type="ECO:0000256" key="2">
    <source>
        <dbReference type="ARBA" id="ARBA00023033"/>
    </source>
</evidence>
<dbReference type="SUPFAM" id="SSF51905">
    <property type="entry name" value="FAD/NAD(P)-binding domain"/>
    <property type="match status" value="1"/>
</dbReference>
<dbReference type="Proteomes" id="UP001140949">
    <property type="component" value="Unassembled WGS sequence"/>
</dbReference>
<keyword evidence="8" id="KW-1185">Reference proteome</keyword>
<name>A0AAX6HPY4_IRIPA</name>
<reference evidence="7" key="1">
    <citation type="journal article" date="2023" name="GigaByte">
        <title>Genome assembly of the bearded iris, Iris pallida Lam.</title>
        <authorList>
            <person name="Bruccoleri R.E."/>
            <person name="Oakeley E.J."/>
            <person name="Faust A.M.E."/>
            <person name="Altorfer M."/>
            <person name="Dessus-Babus S."/>
            <person name="Burckhardt D."/>
            <person name="Oertli M."/>
            <person name="Naumann U."/>
            <person name="Petersen F."/>
            <person name="Wong J."/>
        </authorList>
    </citation>
    <scope>NUCLEOTIDE SEQUENCE</scope>
    <source>
        <strain evidence="7">GSM-AAB239-AS_SAM_17_03QT</strain>
    </source>
</reference>
<feature type="domain" description="FAD-binding" evidence="4">
    <location>
        <begin position="6"/>
        <end position="333"/>
    </location>
</feature>
<gene>
    <name evidence="7" type="ORF">M6B38_299035</name>
    <name evidence="6" type="ORF">M6B38_373840</name>
    <name evidence="5" type="ORF">M6B38_399455</name>
</gene>
<protein>
    <recommendedName>
        <fullName evidence="4">FAD-binding domain-containing protein</fullName>
    </recommendedName>
</protein>
<reference evidence="7" key="2">
    <citation type="submission" date="2023-04" db="EMBL/GenBank/DDBJ databases">
        <authorList>
            <person name="Bruccoleri R.E."/>
            <person name="Oakeley E.J."/>
            <person name="Faust A.-M."/>
            <person name="Dessus-Babus S."/>
            <person name="Altorfer M."/>
            <person name="Burckhardt D."/>
            <person name="Oertli M."/>
            <person name="Naumann U."/>
            <person name="Petersen F."/>
            <person name="Wong J."/>
        </authorList>
    </citation>
    <scope>NUCLEOTIDE SEQUENCE</scope>
    <source>
        <strain evidence="7">GSM-AAB239-AS_SAM_17_03QT</strain>
        <tissue evidence="7">Leaf</tissue>
    </source>
</reference>
<dbReference type="EMBL" id="JANAVB010025798">
    <property type="protein sequence ID" value="KAJ6820124.1"/>
    <property type="molecule type" value="Genomic_DNA"/>
</dbReference>
<dbReference type="InterPro" id="IPR044560">
    <property type="entry name" value="MOase"/>
</dbReference>
<evidence type="ECO:0000256" key="1">
    <source>
        <dbReference type="ARBA" id="ARBA00023002"/>
    </source>
</evidence>
<comment type="caution">
    <text evidence="7">The sequence shown here is derived from an EMBL/GenBank/DDBJ whole genome shotgun (WGS) entry which is preliminary data.</text>
</comment>
<evidence type="ECO:0000313" key="8">
    <source>
        <dbReference type="Proteomes" id="UP001140949"/>
    </source>
</evidence>
<evidence type="ECO:0000259" key="4">
    <source>
        <dbReference type="Pfam" id="PF01494"/>
    </source>
</evidence>
<dbReference type="InterPro" id="IPR002938">
    <property type="entry name" value="FAD-bd"/>
</dbReference>
<dbReference type="PANTHER" id="PTHR45934:SF28">
    <property type="entry name" value="OS03G0153100 PROTEIN"/>
    <property type="match status" value="1"/>
</dbReference>
<sequence length="409" mass="43970">MESIEDVVIVGAGLAGLGTALGLHRKGIKSLVLESADSLRATGFSLLVWTNGWRALDMLGIGDSIRPHQVRLQKGVAVSAASGEITSQTTYTSPSKFGEHEARCVTRNLLVKTLEEELPQGTIRYSSKLVSIEEEGDLKILLLADGSILKTKVLVGCDGVNSVIARWLGFKKPSFSGRSACRGLTTFPNGHGFKPEFLQYFGCGLRCGFLPCNEKSIYWFFTWTPAAEDEDMGENASKMKQFAVTKLRMAKIPEDVIEVVENTEMGTIVSSPLRFRSPADLLWGNISKGNVCVAGDALHTMTPDLGQGGCLALEDSVVLARCLGDAILGARGKGGGEYAAAAAASVEDGLEEYAKGRRWRSFGVIATAYVMGTIQQSDGAVMNYLRDNLLSAAMGNMYLKKADFDCGEL</sequence>
<organism evidence="7 8">
    <name type="scientific">Iris pallida</name>
    <name type="common">Sweet iris</name>
    <dbReference type="NCBI Taxonomy" id="29817"/>
    <lineage>
        <taxon>Eukaryota</taxon>
        <taxon>Viridiplantae</taxon>
        <taxon>Streptophyta</taxon>
        <taxon>Embryophyta</taxon>
        <taxon>Tracheophyta</taxon>
        <taxon>Spermatophyta</taxon>
        <taxon>Magnoliopsida</taxon>
        <taxon>Liliopsida</taxon>
        <taxon>Asparagales</taxon>
        <taxon>Iridaceae</taxon>
        <taxon>Iridoideae</taxon>
        <taxon>Irideae</taxon>
        <taxon>Iris</taxon>
    </lineage>
</organism>
<keyword evidence="2" id="KW-0503">Monooxygenase</keyword>
<proteinExistence type="inferred from homology"/>
<dbReference type="Gene3D" id="3.50.50.60">
    <property type="entry name" value="FAD/NAD(P)-binding domain"/>
    <property type="match status" value="1"/>
</dbReference>
<dbReference type="EMBL" id="JANAVB010021080">
    <property type="protein sequence ID" value="KAJ6826156.1"/>
    <property type="molecule type" value="Genomic_DNA"/>
</dbReference>
<dbReference type="PRINTS" id="PR00420">
    <property type="entry name" value="RNGMNOXGNASE"/>
</dbReference>
<dbReference type="EMBL" id="JANAVB010007399">
    <property type="protein sequence ID" value="KAJ6842878.1"/>
    <property type="molecule type" value="Genomic_DNA"/>
</dbReference>
<evidence type="ECO:0000256" key="3">
    <source>
        <dbReference type="ARBA" id="ARBA00024018"/>
    </source>
</evidence>
<dbReference type="GO" id="GO:0071949">
    <property type="term" value="F:FAD binding"/>
    <property type="evidence" value="ECO:0007669"/>
    <property type="project" value="InterPro"/>
</dbReference>
<dbReference type="AlphaFoldDB" id="A0AAX6HPY4"/>